<keyword evidence="2" id="KW-1185">Reference proteome</keyword>
<reference evidence="1" key="1">
    <citation type="submission" date="2020-02" db="EMBL/GenBank/DDBJ databases">
        <title>Genome sequencing of the panga catfish, Pangasius djambal.</title>
        <authorList>
            <person name="Wen M."/>
            <person name="Zahm M."/>
            <person name="Roques C."/>
            <person name="Cabau C."/>
            <person name="Klopp C."/>
            <person name="Donnadieu C."/>
            <person name="Jouanno E."/>
            <person name="Avarre J.-C."/>
            <person name="Campet M."/>
            <person name="Ha T."/>
            <person name="Dugue R."/>
            <person name="Lampietro C."/>
            <person name="Louis A."/>
            <person name="Herpin A."/>
            <person name="Echchiki A."/>
            <person name="Berthelot C."/>
            <person name="Parey E."/>
            <person name="Roest-Crollius H."/>
            <person name="Braasch I."/>
            <person name="Postlethwait J.H."/>
            <person name="Bobe J."/>
            <person name="Montfort J."/>
            <person name="Bouchez O."/>
            <person name="Begum T."/>
            <person name="Schartl M."/>
            <person name="Gustiano R."/>
            <person name="Guiguen Y."/>
        </authorList>
    </citation>
    <scope>NUCLEOTIDE SEQUENCE</scope>
    <source>
        <strain evidence="1">Pdj_M5554</strain>
    </source>
</reference>
<protein>
    <submittedName>
        <fullName evidence="1">Uncharacterized protein</fullName>
    </submittedName>
</protein>
<evidence type="ECO:0000313" key="2">
    <source>
        <dbReference type="Proteomes" id="UP000830395"/>
    </source>
</evidence>
<accession>A0ACC5Z4E7</accession>
<dbReference type="EMBL" id="CM040991">
    <property type="protein sequence ID" value="MCJ8742151.1"/>
    <property type="molecule type" value="Genomic_DNA"/>
</dbReference>
<organism evidence="1 2">
    <name type="scientific">Pangasius djambal</name>
    <dbReference type="NCBI Taxonomy" id="1691987"/>
    <lineage>
        <taxon>Eukaryota</taxon>
        <taxon>Metazoa</taxon>
        <taxon>Chordata</taxon>
        <taxon>Craniata</taxon>
        <taxon>Vertebrata</taxon>
        <taxon>Euteleostomi</taxon>
        <taxon>Actinopterygii</taxon>
        <taxon>Neopterygii</taxon>
        <taxon>Teleostei</taxon>
        <taxon>Ostariophysi</taxon>
        <taxon>Siluriformes</taxon>
        <taxon>Pangasiidae</taxon>
        <taxon>Pangasius</taxon>
    </lineage>
</organism>
<sequence>MPALPEERARVLAVVRALKAVGVRVRNWKSFLHGERTPEQETPQQLFAFGRDLQLLPQRHAAEVDGSVPLFLAEACEYLSQHMHTEGIFRKTGSLCRIRALRTDLEKGEQIFLPPHDASLQPCDVASLLKQFLRELPEPLIAGELQVALCHAQTLEAGASERATLLLTSLLPPVHTRTLRYVCSFLRRVARRCDENRMEVSSLALVMAPNLLLCSPQSCRLTVLTEKQLEQQAAAIRTLILHAERIGVVPSFVLDTPGAVEASDSTPPLEGALLNKRARLSVYSSLCRQRRRSVGEIFVDAFSKLKPGRTPTGPPLSLDASSGPALSKSPTPQSPNTVKRKASEDSAPEVSGSARKRRSLHDLRADTLSISSQSADDLTGGPSPQEVKSADDSHRSVSEKTTQIRVQRKLHRAPKQEERVRRRRRSLRFFSLSSSSSGSPQALGVTPYDDPEKCSRSCSKLHSGKKPLPNSDCDSSLKIPLILIEEPGRVVIGSEVDDDPELLNCSFVENPGDASASECEETLRGRQQQESEEAPDDERWVLLDDRNPEVIVEYDVTQKESRRQEVESPKTGDGVKMEGQETETLSKPKKRKSSSKKRSGPRRSISMPEVALDPHSDEVDEVQQNVRTNETTINDDMWSTSVSLPLRKAGGKGKEGRELRRRYGTFHERKKEKGSDSDLKKANPRLSMAERFRSFSVLASFLRTPTARLRRQGARRFSRSFSDEAVQEDQQAFLELNDELTDSEEPNEELLPGHSPSPSSPSSSPPEDLTLIGSSQKSEEDENLQISECVMSETLKVDEFDLDKMFEQQCHVTGRPHERERDSDTSWDVQFDGSTPSSQRRASFSSPADSCAFTASETEPLSPQYEASPCKTFSCLSFDGVFSISTVSEKCSLSLDLSPPTFPFRPQGSRRHYRDSPRWPSHEVRMTTWKPLPL</sequence>
<comment type="caution">
    <text evidence="1">The sequence shown here is derived from an EMBL/GenBank/DDBJ whole genome shotgun (WGS) entry which is preliminary data.</text>
</comment>
<gene>
    <name evidence="1" type="ORF">PDJAM_G00078740</name>
</gene>
<evidence type="ECO:0000313" key="1">
    <source>
        <dbReference type="EMBL" id="MCJ8742151.1"/>
    </source>
</evidence>
<dbReference type="Proteomes" id="UP000830395">
    <property type="component" value="Chromosome 17"/>
</dbReference>
<name>A0ACC5Z4E7_9TELE</name>
<proteinExistence type="predicted"/>